<dbReference type="EMBL" id="JAVXUO010002432">
    <property type="protein sequence ID" value="KAK2973289.1"/>
    <property type="molecule type" value="Genomic_DNA"/>
</dbReference>
<dbReference type="InterPro" id="IPR023210">
    <property type="entry name" value="NADP_OxRdtase_dom"/>
</dbReference>
<dbReference type="SUPFAM" id="SSF51430">
    <property type="entry name" value="NAD(P)-linked oxidoreductase"/>
    <property type="match status" value="1"/>
</dbReference>
<sequence length="214" mass="23342">MATIPRVKVGSIQKPMPVIGMGTSSYPPVELEIAKTAILEAIKAGYRHFDTAFAYGSEMSLGVAIAEALRLGLIKSRDELFITTKLFASFASRDQVVPAIKMSLNDHPEVIVKIDDSDQSTGKKSDNSCTGSNIRRESSYEFWKDGENGGGGGFNFSAAAAEDPLSRLISQFLSRQRDSGDEMSLDVDLEMDEIDRDQNPMSLPPIAETLRIFG</sequence>
<dbReference type="InterPro" id="IPR020471">
    <property type="entry name" value="AKR"/>
</dbReference>
<evidence type="ECO:0000259" key="1">
    <source>
        <dbReference type="Pfam" id="PF00248"/>
    </source>
</evidence>
<dbReference type="PANTHER" id="PTHR11732">
    <property type="entry name" value="ALDO/KETO REDUCTASE"/>
    <property type="match status" value="1"/>
</dbReference>
<evidence type="ECO:0000313" key="2">
    <source>
        <dbReference type="EMBL" id="KAK2973289.1"/>
    </source>
</evidence>
<dbReference type="Proteomes" id="UP001187471">
    <property type="component" value="Unassembled WGS sequence"/>
</dbReference>
<dbReference type="AlphaFoldDB" id="A0AA88U6R2"/>
<protein>
    <recommendedName>
        <fullName evidence="1">NADP-dependent oxidoreductase domain-containing protein</fullName>
    </recommendedName>
</protein>
<dbReference type="GO" id="GO:0016491">
    <property type="term" value="F:oxidoreductase activity"/>
    <property type="evidence" value="ECO:0007669"/>
    <property type="project" value="InterPro"/>
</dbReference>
<comment type="caution">
    <text evidence="2">The sequence shown here is derived from an EMBL/GenBank/DDBJ whole genome shotgun (WGS) entry which is preliminary data.</text>
</comment>
<keyword evidence="3" id="KW-1185">Reference proteome</keyword>
<evidence type="ECO:0000313" key="3">
    <source>
        <dbReference type="Proteomes" id="UP001187471"/>
    </source>
</evidence>
<organism evidence="2 3">
    <name type="scientific">Escallonia rubra</name>
    <dbReference type="NCBI Taxonomy" id="112253"/>
    <lineage>
        <taxon>Eukaryota</taxon>
        <taxon>Viridiplantae</taxon>
        <taxon>Streptophyta</taxon>
        <taxon>Embryophyta</taxon>
        <taxon>Tracheophyta</taxon>
        <taxon>Spermatophyta</taxon>
        <taxon>Magnoliopsida</taxon>
        <taxon>eudicotyledons</taxon>
        <taxon>Gunneridae</taxon>
        <taxon>Pentapetalae</taxon>
        <taxon>asterids</taxon>
        <taxon>campanulids</taxon>
        <taxon>Escalloniales</taxon>
        <taxon>Escalloniaceae</taxon>
        <taxon>Escallonia</taxon>
    </lineage>
</organism>
<gene>
    <name evidence="2" type="ORF">RJ640_015690</name>
</gene>
<dbReference type="InterPro" id="IPR036812">
    <property type="entry name" value="NAD(P)_OxRdtase_dom_sf"/>
</dbReference>
<dbReference type="PROSITE" id="PS00798">
    <property type="entry name" value="ALDOKETO_REDUCTASE_1"/>
    <property type="match status" value="1"/>
</dbReference>
<accession>A0AA88U6R2</accession>
<feature type="domain" description="NADP-dependent oxidoreductase" evidence="1">
    <location>
        <begin position="19"/>
        <end position="104"/>
    </location>
</feature>
<reference evidence="2" key="1">
    <citation type="submission" date="2022-12" db="EMBL/GenBank/DDBJ databases">
        <title>Draft genome assemblies for two species of Escallonia (Escalloniales).</title>
        <authorList>
            <person name="Chanderbali A."/>
            <person name="Dervinis C."/>
            <person name="Anghel I."/>
            <person name="Soltis D."/>
            <person name="Soltis P."/>
            <person name="Zapata F."/>
        </authorList>
    </citation>
    <scope>NUCLEOTIDE SEQUENCE</scope>
    <source>
        <strain evidence="2">UCBG92.1500</strain>
        <tissue evidence="2">Leaf</tissue>
    </source>
</reference>
<dbReference type="Pfam" id="PF00248">
    <property type="entry name" value="Aldo_ket_red"/>
    <property type="match status" value="1"/>
</dbReference>
<dbReference type="Gene3D" id="3.20.20.100">
    <property type="entry name" value="NADP-dependent oxidoreductase domain"/>
    <property type="match status" value="1"/>
</dbReference>
<name>A0AA88U6R2_9ASTE</name>
<proteinExistence type="predicted"/>
<dbReference type="InterPro" id="IPR018170">
    <property type="entry name" value="Aldo/ket_reductase_CS"/>
</dbReference>